<keyword evidence="4 5" id="KW-0472">Membrane</keyword>
<evidence type="ECO:0000256" key="3">
    <source>
        <dbReference type="ARBA" id="ARBA00022989"/>
    </source>
</evidence>
<organism evidence="7 8">
    <name type="scientific">Thalassovita aquimarina</name>
    <dbReference type="NCBI Taxonomy" id="2785917"/>
    <lineage>
        <taxon>Bacteria</taxon>
        <taxon>Pseudomonadati</taxon>
        <taxon>Pseudomonadota</taxon>
        <taxon>Alphaproteobacteria</taxon>
        <taxon>Rhodobacterales</taxon>
        <taxon>Roseobacteraceae</taxon>
        <taxon>Thalassovita</taxon>
    </lineage>
</organism>
<evidence type="ECO:0000313" key="8">
    <source>
        <dbReference type="Proteomes" id="UP001195941"/>
    </source>
</evidence>
<reference evidence="7 8" key="1">
    <citation type="journal article" date="2021" name="Arch. Microbiol.">
        <title>Thalassobius aquimarinus sp. nov., isolated from the Sea of Japan seashore.</title>
        <authorList>
            <person name="Kurilenko V.V."/>
            <person name="Romanenko L.A."/>
            <person name="Chernysheva N.Y."/>
            <person name="Velansky P.V."/>
            <person name="Tekutyeva L.A."/>
            <person name="Isaeva M.P."/>
            <person name="Mikhailov V.V."/>
        </authorList>
    </citation>
    <scope>NUCLEOTIDE SEQUENCE [LARGE SCALE GENOMIC DNA]</scope>
    <source>
        <strain evidence="7 8">KMM 8518</strain>
    </source>
</reference>
<keyword evidence="2 5" id="KW-0812">Transmembrane</keyword>
<keyword evidence="8" id="KW-1185">Reference proteome</keyword>
<comment type="caution">
    <text evidence="7">The sequence shown here is derived from an EMBL/GenBank/DDBJ whole genome shotgun (WGS) entry which is preliminary data.</text>
</comment>
<gene>
    <name evidence="7" type="ORF">IT775_01980</name>
</gene>
<accession>A0ABS5HLP8</accession>
<dbReference type="InterPro" id="IPR006977">
    <property type="entry name" value="Yip1_dom"/>
</dbReference>
<protein>
    <submittedName>
        <fullName evidence="7">YIP1 family protein</fullName>
    </submittedName>
</protein>
<feature type="transmembrane region" description="Helical" evidence="5">
    <location>
        <begin position="134"/>
        <end position="152"/>
    </location>
</feature>
<evidence type="ECO:0000313" key="7">
    <source>
        <dbReference type="EMBL" id="MBR9649890.1"/>
    </source>
</evidence>
<proteinExistence type="predicted"/>
<dbReference type="EMBL" id="JADMKU010000001">
    <property type="protein sequence ID" value="MBR9649890.1"/>
    <property type="molecule type" value="Genomic_DNA"/>
</dbReference>
<dbReference type="Proteomes" id="UP001195941">
    <property type="component" value="Unassembled WGS sequence"/>
</dbReference>
<evidence type="ECO:0000256" key="1">
    <source>
        <dbReference type="ARBA" id="ARBA00004141"/>
    </source>
</evidence>
<feature type="transmembrane region" description="Helical" evidence="5">
    <location>
        <begin position="103"/>
        <end position="128"/>
    </location>
</feature>
<dbReference type="Pfam" id="PF04893">
    <property type="entry name" value="Yip1"/>
    <property type="match status" value="1"/>
</dbReference>
<feature type="domain" description="Yip1" evidence="6">
    <location>
        <begin position="12"/>
        <end position="177"/>
    </location>
</feature>
<evidence type="ECO:0000259" key="6">
    <source>
        <dbReference type="Pfam" id="PF04893"/>
    </source>
</evidence>
<evidence type="ECO:0000256" key="2">
    <source>
        <dbReference type="ARBA" id="ARBA00022692"/>
    </source>
</evidence>
<dbReference type="RefSeq" id="WP_212699384.1">
    <property type="nucleotide sequence ID" value="NZ_JADMKU010000001.1"/>
</dbReference>
<keyword evidence="3 5" id="KW-1133">Transmembrane helix</keyword>
<comment type="subcellular location">
    <subcellularLocation>
        <location evidence="1">Membrane</location>
        <topology evidence="1">Multi-pass membrane protein</topology>
    </subcellularLocation>
</comment>
<evidence type="ECO:0000256" key="4">
    <source>
        <dbReference type="ARBA" id="ARBA00023136"/>
    </source>
</evidence>
<feature type="transmembrane region" description="Helical" evidence="5">
    <location>
        <begin position="164"/>
        <end position="187"/>
    </location>
</feature>
<feature type="transmembrane region" description="Helical" evidence="5">
    <location>
        <begin position="70"/>
        <end position="91"/>
    </location>
</feature>
<feature type="transmembrane region" description="Helical" evidence="5">
    <location>
        <begin position="32"/>
        <end position="58"/>
    </location>
</feature>
<evidence type="ECO:0000256" key="5">
    <source>
        <dbReference type="SAM" id="Phobius"/>
    </source>
</evidence>
<sequence length="193" mass="20602">MTLPDPKQLAIDTLRNPRHAARQILALRLDASLLWTALALIVVLNAILNGVTVPLLAVPELVPAPFASPWMFAMILGGGIVIGTYVLTWIGQMMGGKAQLADMLALVVWLQGLRLVLQAVVFLLFFVSTFLSDMLALAAGLWGIWITVAFIDEAQGFGSILKSIMVLVASMLGIAICLSFFLLLIGASPAGMS</sequence>
<name>A0ABS5HLP8_9RHOB</name>